<dbReference type="PROSITE" id="PS51257">
    <property type="entry name" value="PROKAR_LIPOPROTEIN"/>
    <property type="match status" value="1"/>
</dbReference>
<gene>
    <name evidence="1" type="ORF">BPAG_LOCUS14090</name>
</gene>
<keyword evidence="2" id="KW-1185">Reference proteome</keyword>
<accession>A0A3P7RID9</accession>
<dbReference type="Proteomes" id="UP000278627">
    <property type="component" value="Unassembled WGS sequence"/>
</dbReference>
<proteinExistence type="predicted"/>
<dbReference type="EMBL" id="UZAD01013514">
    <property type="protein sequence ID" value="VDN95275.1"/>
    <property type="molecule type" value="Genomic_DNA"/>
</dbReference>
<reference evidence="1 2" key="1">
    <citation type="submission" date="2018-11" db="EMBL/GenBank/DDBJ databases">
        <authorList>
            <consortium name="Pathogen Informatics"/>
        </authorList>
    </citation>
    <scope>NUCLEOTIDE SEQUENCE [LARGE SCALE GENOMIC DNA]</scope>
</reference>
<evidence type="ECO:0000313" key="2">
    <source>
        <dbReference type="Proteomes" id="UP000278627"/>
    </source>
</evidence>
<name>A0A3P7RID9_BRUPA</name>
<dbReference type="AlphaFoldDB" id="A0A3P7RID9"/>
<protein>
    <submittedName>
        <fullName evidence="1">Uncharacterized protein</fullName>
    </submittedName>
</protein>
<evidence type="ECO:0000313" key="1">
    <source>
        <dbReference type="EMBL" id="VDN95275.1"/>
    </source>
</evidence>
<organism evidence="1 2">
    <name type="scientific">Brugia pahangi</name>
    <name type="common">Filarial nematode worm</name>
    <dbReference type="NCBI Taxonomy" id="6280"/>
    <lineage>
        <taxon>Eukaryota</taxon>
        <taxon>Metazoa</taxon>
        <taxon>Ecdysozoa</taxon>
        <taxon>Nematoda</taxon>
        <taxon>Chromadorea</taxon>
        <taxon>Rhabditida</taxon>
        <taxon>Spirurina</taxon>
        <taxon>Spiruromorpha</taxon>
        <taxon>Filarioidea</taxon>
        <taxon>Onchocercidae</taxon>
        <taxon>Brugia</taxon>
    </lineage>
</organism>
<sequence>MKITSVENYVTILFSAQSCEEVATILTLSKTVESSKSSLNSFKMHKSVLPDAYITSSHLSGHNEYDKNASEKLLKLINCS</sequence>